<accession>A0A1I7YNY5</accession>
<organism evidence="3 4">
    <name type="scientific">Steinernema glaseri</name>
    <dbReference type="NCBI Taxonomy" id="37863"/>
    <lineage>
        <taxon>Eukaryota</taxon>
        <taxon>Metazoa</taxon>
        <taxon>Ecdysozoa</taxon>
        <taxon>Nematoda</taxon>
        <taxon>Chromadorea</taxon>
        <taxon>Rhabditida</taxon>
        <taxon>Tylenchina</taxon>
        <taxon>Panagrolaimomorpha</taxon>
        <taxon>Strongyloidoidea</taxon>
        <taxon>Steinernematidae</taxon>
        <taxon>Steinernema</taxon>
    </lineage>
</organism>
<evidence type="ECO:0000313" key="4">
    <source>
        <dbReference type="WBParaSite" id="L893_g18009.t1"/>
    </source>
</evidence>
<protein>
    <submittedName>
        <fullName evidence="4">Secreted protein</fullName>
    </submittedName>
</protein>
<feature type="signal peptide" evidence="2">
    <location>
        <begin position="1"/>
        <end position="21"/>
    </location>
</feature>
<evidence type="ECO:0000256" key="2">
    <source>
        <dbReference type="SAM" id="SignalP"/>
    </source>
</evidence>
<sequence>METRWFWWILTAAHCVDTAMMQNNTEDREGRRNKHCFAMFPETASLSLCDDQEDSYPQMSHRQDTPLARRRDLPRGSTLQDLPRH</sequence>
<dbReference type="AlphaFoldDB" id="A0A1I7YNY5"/>
<feature type="compositionally biased region" description="Basic and acidic residues" evidence="1">
    <location>
        <begin position="61"/>
        <end position="74"/>
    </location>
</feature>
<dbReference type="WBParaSite" id="L893_g18009.t1">
    <property type="protein sequence ID" value="L893_g18009.t1"/>
    <property type="gene ID" value="L893_g18009"/>
</dbReference>
<keyword evidence="3" id="KW-1185">Reference proteome</keyword>
<feature type="region of interest" description="Disordered" evidence="1">
    <location>
        <begin position="51"/>
        <end position="85"/>
    </location>
</feature>
<evidence type="ECO:0000313" key="3">
    <source>
        <dbReference type="Proteomes" id="UP000095287"/>
    </source>
</evidence>
<keyword evidence="2" id="KW-0732">Signal</keyword>
<reference evidence="4" key="1">
    <citation type="submission" date="2016-11" db="UniProtKB">
        <authorList>
            <consortium name="WormBaseParasite"/>
        </authorList>
    </citation>
    <scope>IDENTIFICATION</scope>
</reference>
<proteinExistence type="predicted"/>
<dbReference type="Proteomes" id="UP000095287">
    <property type="component" value="Unplaced"/>
</dbReference>
<feature type="chain" id="PRO_5009312463" evidence="2">
    <location>
        <begin position="22"/>
        <end position="85"/>
    </location>
</feature>
<name>A0A1I7YNY5_9BILA</name>
<evidence type="ECO:0000256" key="1">
    <source>
        <dbReference type="SAM" id="MobiDB-lite"/>
    </source>
</evidence>